<feature type="chain" id="PRO_5045483170" evidence="2">
    <location>
        <begin position="34"/>
        <end position="708"/>
    </location>
</feature>
<dbReference type="CDD" id="cd06577">
    <property type="entry name" value="PASTA_pknB"/>
    <property type="match status" value="1"/>
</dbReference>
<feature type="region of interest" description="Disordered" evidence="1">
    <location>
        <begin position="276"/>
        <end position="300"/>
    </location>
</feature>
<evidence type="ECO:0000256" key="1">
    <source>
        <dbReference type="SAM" id="MobiDB-lite"/>
    </source>
</evidence>
<feature type="compositionally biased region" description="Polar residues" evidence="1">
    <location>
        <begin position="447"/>
        <end position="459"/>
    </location>
</feature>
<comment type="caution">
    <text evidence="4">The sequence shown here is derived from an EMBL/GenBank/DDBJ whole genome shotgun (WGS) entry which is preliminary data.</text>
</comment>
<organism evidence="4 5">
    <name type="scientific">Paraburkholderia translucens</name>
    <dbReference type="NCBI Taxonomy" id="2886945"/>
    <lineage>
        <taxon>Bacteria</taxon>
        <taxon>Pseudomonadati</taxon>
        <taxon>Pseudomonadota</taxon>
        <taxon>Betaproteobacteria</taxon>
        <taxon>Burkholderiales</taxon>
        <taxon>Burkholderiaceae</taxon>
        <taxon>Paraburkholderia</taxon>
    </lineage>
</organism>
<feature type="signal peptide" evidence="2">
    <location>
        <begin position="1"/>
        <end position="33"/>
    </location>
</feature>
<feature type="compositionally biased region" description="Low complexity" evidence="1">
    <location>
        <begin position="345"/>
        <end position="365"/>
    </location>
</feature>
<feature type="region of interest" description="Disordered" evidence="1">
    <location>
        <begin position="685"/>
        <end position="708"/>
    </location>
</feature>
<evidence type="ECO:0000259" key="3">
    <source>
        <dbReference type="PROSITE" id="PS51178"/>
    </source>
</evidence>
<keyword evidence="5" id="KW-1185">Reference proteome</keyword>
<feature type="region of interest" description="Disordered" evidence="1">
    <location>
        <begin position="439"/>
        <end position="489"/>
    </location>
</feature>
<dbReference type="Proteomes" id="UP001430614">
    <property type="component" value="Unassembled WGS sequence"/>
</dbReference>
<dbReference type="RefSeq" id="WP_230559406.1">
    <property type="nucleotide sequence ID" value="NZ_JAJITC010000001.1"/>
</dbReference>
<feature type="compositionally biased region" description="Basic residues" evidence="1">
    <location>
        <begin position="693"/>
        <end position="708"/>
    </location>
</feature>
<proteinExistence type="predicted"/>
<feature type="domain" description="PASTA" evidence="3">
    <location>
        <begin position="142"/>
        <end position="207"/>
    </location>
</feature>
<evidence type="ECO:0000256" key="2">
    <source>
        <dbReference type="SAM" id="SignalP"/>
    </source>
</evidence>
<accession>A0ABS8K6W2</accession>
<dbReference type="Pfam" id="PF03793">
    <property type="entry name" value="PASTA"/>
    <property type="match status" value="1"/>
</dbReference>
<feature type="region of interest" description="Disordered" evidence="1">
    <location>
        <begin position="342"/>
        <end position="419"/>
    </location>
</feature>
<evidence type="ECO:0000313" key="4">
    <source>
        <dbReference type="EMBL" id="MCC8400490.1"/>
    </source>
</evidence>
<reference evidence="4 5" key="1">
    <citation type="submission" date="2021-11" db="EMBL/GenBank/DDBJ databases">
        <authorList>
            <person name="Oh E.-T."/>
            <person name="Kim S.-B."/>
        </authorList>
    </citation>
    <scope>NUCLEOTIDE SEQUENCE [LARGE SCALE GENOMIC DNA]</scope>
    <source>
        <strain evidence="4 5">MMS20-SJTN17</strain>
    </source>
</reference>
<feature type="compositionally biased region" description="Low complexity" evidence="1">
    <location>
        <begin position="393"/>
        <end position="406"/>
    </location>
</feature>
<dbReference type="InterPro" id="IPR005543">
    <property type="entry name" value="PASTA_dom"/>
</dbReference>
<keyword evidence="2" id="KW-0732">Signal</keyword>
<feature type="compositionally biased region" description="Polar residues" evidence="1">
    <location>
        <begin position="277"/>
        <end position="299"/>
    </location>
</feature>
<sequence>MAQTTFDRLRNLRAASLLTLAMLCGVALQDAQAACSPNQINCHQPSVPQQLHPVIPPQPRPIVQSQQQPHPVMTVRQPSILTSVVQIQHPSPAPTQPQAAVPVAHAPQSPNAAIRSEQEMPHGSTAVQAPAAHALTHSGTAQIARIPVPSLRGMSTKAAQLLLEHQHLSLAVMDQPGKGFSDEIIEQVPSAGTPVPPGTRVSVHLRRVEMRAPDKPEVAIAPGRQALGNERLERLERLPHSLSPGIEAGIAGAAGGTRQTLQYSLPEKRLAQAVPLSPSTSVGKPALQSPNPGNVTINPGPNRVGPSVVIGIHPAPAMPAPVIVAPMPAAPPAALAPVAPPAPPAWAASPAPPVAADAAPASPRAGTPSGADTQNAAIMAAGPGPADGEDANIPEAAGEAPPIADAQPPVQGEVPGPLAATEPATAADLAVAPRRPAIAPSIAAPSTSTENTRVAGDTSTADRPESTAKSTANTPAPPAGTGENVAQPDDRTQAAFGSVDRALDSMPLATAVFNVPTDIDVDEDCPCRIDFVLDARDSADAITALIKRLNPAAANFQHDRVRIYPEMEASLTAQPDDFSIDPGPEKPYRQAVSDTKPTTWTWYVTPKRWGVHRMRLALYARIPIEGKQMPVLVQTFDKNIIVTVTPWSLVRRFVLENWKWLSVTLLIPLGQFLWKNRRRLQPRVNAASVTPPGHHHRHHAQMHRHGRK</sequence>
<dbReference type="EMBL" id="JAJITC010000001">
    <property type="protein sequence ID" value="MCC8400490.1"/>
    <property type="molecule type" value="Genomic_DNA"/>
</dbReference>
<name>A0ABS8K6W2_9BURK</name>
<protein>
    <submittedName>
        <fullName evidence="4">PASTA domain-containing protein</fullName>
    </submittedName>
</protein>
<dbReference type="PROSITE" id="PS51178">
    <property type="entry name" value="PASTA"/>
    <property type="match status" value="1"/>
</dbReference>
<gene>
    <name evidence="4" type="ORF">LJ655_01045</name>
</gene>
<dbReference type="Gene3D" id="3.30.10.20">
    <property type="match status" value="1"/>
</dbReference>
<evidence type="ECO:0000313" key="5">
    <source>
        <dbReference type="Proteomes" id="UP001430614"/>
    </source>
</evidence>